<accession>A0ABD1GQR7</accession>
<dbReference type="Proteomes" id="UP001567538">
    <property type="component" value="Unassembled WGS sequence"/>
</dbReference>
<dbReference type="PANTHER" id="PTHR34558:SF9">
    <property type="entry name" value="F3L24.15 PROTEIN"/>
    <property type="match status" value="1"/>
</dbReference>
<feature type="region of interest" description="Disordered" evidence="1">
    <location>
        <begin position="1"/>
        <end position="69"/>
    </location>
</feature>
<reference evidence="3 4" key="1">
    <citation type="submission" date="2024-06" db="EMBL/GenBank/DDBJ databases">
        <title>A chromosome level genome sequence of Diviner's sage (Salvia divinorum).</title>
        <authorList>
            <person name="Ford S.A."/>
            <person name="Ro D.-K."/>
            <person name="Ness R.W."/>
            <person name="Phillips M.A."/>
        </authorList>
    </citation>
    <scope>NUCLEOTIDE SEQUENCE [LARGE SCALE GENOMIC DNA]</scope>
    <source>
        <strain evidence="3">SAF-2024a</strain>
        <tissue evidence="3">Leaf</tissue>
    </source>
</reference>
<dbReference type="PANTHER" id="PTHR34558">
    <property type="entry name" value="EXPRESSED PROTEIN"/>
    <property type="match status" value="1"/>
</dbReference>
<gene>
    <name evidence="3" type="ORF">AAHA92_22928</name>
</gene>
<evidence type="ECO:0000256" key="2">
    <source>
        <dbReference type="SAM" id="Phobius"/>
    </source>
</evidence>
<feature type="compositionally biased region" description="Basic and acidic residues" evidence="1">
    <location>
        <begin position="108"/>
        <end position="119"/>
    </location>
</feature>
<keyword evidence="2" id="KW-0812">Transmembrane</keyword>
<evidence type="ECO:0000256" key="1">
    <source>
        <dbReference type="SAM" id="MobiDB-lite"/>
    </source>
</evidence>
<comment type="caution">
    <text evidence="3">The sequence shown here is derived from an EMBL/GenBank/DDBJ whole genome shotgun (WGS) entry which is preliminary data.</text>
</comment>
<evidence type="ECO:0000313" key="4">
    <source>
        <dbReference type="Proteomes" id="UP001567538"/>
    </source>
</evidence>
<protein>
    <submittedName>
        <fullName evidence="3">Uncharacterized protein</fullName>
    </submittedName>
</protein>
<sequence>MSEAPRKFGKQNMLNKPAVASRLSSAEAPEAGTWAEVSATGEETAPVGQEEEMKTSHHRRSTDKSVAGGGVIVGGLVTTFLVAIFCYIRATRRKPADPGSPVNSDSPTGKRDREAVSPI</sequence>
<feature type="region of interest" description="Disordered" evidence="1">
    <location>
        <begin position="93"/>
        <end position="119"/>
    </location>
</feature>
<dbReference type="AlphaFoldDB" id="A0ABD1GQR7"/>
<keyword evidence="2" id="KW-1133">Transmembrane helix</keyword>
<dbReference type="EMBL" id="JBEAFC010000008">
    <property type="protein sequence ID" value="KAL1546314.1"/>
    <property type="molecule type" value="Genomic_DNA"/>
</dbReference>
<proteinExistence type="predicted"/>
<evidence type="ECO:0000313" key="3">
    <source>
        <dbReference type="EMBL" id="KAL1546314.1"/>
    </source>
</evidence>
<keyword evidence="4" id="KW-1185">Reference proteome</keyword>
<name>A0ABD1GQR7_SALDI</name>
<feature type="transmembrane region" description="Helical" evidence="2">
    <location>
        <begin position="66"/>
        <end position="88"/>
    </location>
</feature>
<keyword evidence="2" id="KW-0472">Membrane</keyword>
<organism evidence="3 4">
    <name type="scientific">Salvia divinorum</name>
    <name type="common">Maria pastora</name>
    <name type="synonym">Diviner's sage</name>
    <dbReference type="NCBI Taxonomy" id="28513"/>
    <lineage>
        <taxon>Eukaryota</taxon>
        <taxon>Viridiplantae</taxon>
        <taxon>Streptophyta</taxon>
        <taxon>Embryophyta</taxon>
        <taxon>Tracheophyta</taxon>
        <taxon>Spermatophyta</taxon>
        <taxon>Magnoliopsida</taxon>
        <taxon>eudicotyledons</taxon>
        <taxon>Gunneridae</taxon>
        <taxon>Pentapetalae</taxon>
        <taxon>asterids</taxon>
        <taxon>lamiids</taxon>
        <taxon>Lamiales</taxon>
        <taxon>Lamiaceae</taxon>
        <taxon>Nepetoideae</taxon>
        <taxon>Mentheae</taxon>
        <taxon>Salviinae</taxon>
        <taxon>Salvia</taxon>
        <taxon>Salvia subgen. Calosphace</taxon>
    </lineage>
</organism>